<feature type="region of interest" description="Disordered" evidence="1">
    <location>
        <begin position="83"/>
        <end position="257"/>
    </location>
</feature>
<comment type="caution">
    <text evidence="2">The sequence shown here is derived from an EMBL/GenBank/DDBJ whole genome shotgun (WGS) entry which is preliminary data.</text>
</comment>
<feature type="compositionally biased region" description="Polar residues" evidence="1">
    <location>
        <begin position="225"/>
        <end position="249"/>
    </location>
</feature>
<proteinExistence type="predicted"/>
<dbReference type="EMBL" id="WWBZ02000051">
    <property type="protein sequence ID" value="KAF4304255.1"/>
    <property type="molecule type" value="Genomic_DNA"/>
</dbReference>
<gene>
    <name evidence="2" type="ORF">GTA08_BOTSDO08509</name>
</gene>
<dbReference type="Proteomes" id="UP000572817">
    <property type="component" value="Unassembled WGS sequence"/>
</dbReference>
<feature type="compositionally biased region" description="Low complexity" evidence="1">
    <location>
        <begin position="389"/>
        <end position="420"/>
    </location>
</feature>
<feature type="region of interest" description="Disordered" evidence="1">
    <location>
        <begin position="340"/>
        <end position="425"/>
    </location>
</feature>
<evidence type="ECO:0000313" key="2">
    <source>
        <dbReference type="EMBL" id="KAF4304255.1"/>
    </source>
</evidence>
<protein>
    <submittedName>
        <fullName evidence="2">Uncharacterized protein</fullName>
    </submittedName>
</protein>
<keyword evidence="3" id="KW-1185">Reference proteome</keyword>
<name>A0A8H4N0D8_9PEZI</name>
<organism evidence="2 3">
    <name type="scientific">Botryosphaeria dothidea</name>
    <dbReference type="NCBI Taxonomy" id="55169"/>
    <lineage>
        <taxon>Eukaryota</taxon>
        <taxon>Fungi</taxon>
        <taxon>Dikarya</taxon>
        <taxon>Ascomycota</taxon>
        <taxon>Pezizomycotina</taxon>
        <taxon>Dothideomycetes</taxon>
        <taxon>Dothideomycetes incertae sedis</taxon>
        <taxon>Botryosphaeriales</taxon>
        <taxon>Botryosphaeriaceae</taxon>
        <taxon>Botryosphaeria</taxon>
    </lineage>
</organism>
<feature type="compositionally biased region" description="Polar residues" evidence="1">
    <location>
        <begin position="356"/>
        <end position="365"/>
    </location>
</feature>
<evidence type="ECO:0000313" key="3">
    <source>
        <dbReference type="Proteomes" id="UP000572817"/>
    </source>
</evidence>
<feature type="compositionally biased region" description="Polar residues" evidence="1">
    <location>
        <begin position="118"/>
        <end position="128"/>
    </location>
</feature>
<evidence type="ECO:0000256" key="1">
    <source>
        <dbReference type="SAM" id="MobiDB-lite"/>
    </source>
</evidence>
<dbReference type="AlphaFoldDB" id="A0A8H4N0D8"/>
<sequence>MSPHTPPFLPPCETQLTETTDLERELWLRECDRSAQVILGELEAPRYVRGDGQNPPIQRRRFSYDDWMPVVWIPEQYADAMMPPSTQANLDDAAPLSPARHAPSNNSQPALHPDTTVVVAQTSPSQGLPPSVPPNGTPASVSLQIPVLQPDGPSADDDHQPSFDQPDDLHPGAGVGPDLNNTSRSGARIPAAIPNPPVQGPEEEESPEKAYQPGDEVYDADHESLSTARRVSTSSLRRPPTRTQQNGNAYQERHPSRNRYLSGATLVPERRPRALPEQYFERLTLDQSEINSSVEPDNPHTLLERARALACLNGGDPMMVLPTDFGLPSCYDEVKSAVSPSMQPNASASEPHMSTPIPSSFSPIQSRLPPVDVRQVVGTPPTRADRDCLSGQLQQPESQQSQPVDDAGCSDSSRGAASSSVTLRNAKRMPKCCCNVQ</sequence>
<accession>A0A8H4N0D8</accession>
<reference evidence="2" key="1">
    <citation type="submission" date="2020-04" db="EMBL/GenBank/DDBJ databases">
        <title>Genome Assembly and Annotation of Botryosphaeria dothidea sdau 11-99, a Latent Pathogen of Apple Fruit Ring Rot in China.</title>
        <authorList>
            <person name="Yu C."/>
            <person name="Diao Y."/>
            <person name="Lu Q."/>
            <person name="Zhao J."/>
            <person name="Cui S."/>
            <person name="Peng C."/>
            <person name="He B."/>
            <person name="Liu H."/>
        </authorList>
    </citation>
    <scope>NUCLEOTIDE SEQUENCE [LARGE SCALE GENOMIC DNA]</scope>
    <source>
        <strain evidence="2">Sdau11-99</strain>
    </source>
</reference>